<protein>
    <submittedName>
        <fullName evidence="1">Uncharacterized protein</fullName>
    </submittedName>
</protein>
<gene>
    <name evidence="1" type="ORF">DFJ69_6174</name>
</gene>
<organism evidence="1 2">
    <name type="scientific">Thermomonospora umbrina</name>
    <dbReference type="NCBI Taxonomy" id="111806"/>
    <lineage>
        <taxon>Bacteria</taxon>
        <taxon>Bacillati</taxon>
        <taxon>Actinomycetota</taxon>
        <taxon>Actinomycetes</taxon>
        <taxon>Streptosporangiales</taxon>
        <taxon>Thermomonosporaceae</taxon>
        <taxon>Thermomonospora</taxon>
    </lineage>
</organism>
<dbReference type="OrthoDB" id="4111128at2"/>
<evidence type="ECO:0000313" key="1">
    <source>
        <dbReference type="EMBL" id="REF00618.1"/>
    </source>
</evidence>
<evidence type="ECO:0000313" key="2">
    <source>
        <dbReference type="Proteomes" id="UP000256661"/>
    </source>
</evidence>
<sequence length="121" mass="12812">MWVRLQRIYPTTSPWPQEATTPLPCSAGGAWAAELVMGVYRCVAAVDDNGDPATCEQVFNDAEKLLSDAAAMRQAALCCFPATEEGPDVLAGEYRPIGPNGGCGGGQMLVTVRFTECCPTP</sequence>
<dbReference type="Proteomes" id="UP000256661">
    <property type="component" value="Unassembled WGS sequence"/>
</dbReference>
<reference evidence="1 2" key="1">
    <citation type="submission" date="2018-08" db="EMBL/GenBank/DDBJ databases">
        <title>Sequencing the genomes of 1000 actinobacteria strains.</title>
        <authorList>
            <person name="Klenk H.-P."/>
        </authorList>
    </citation>
    <scope>NUCLEOTIDE SEQUENCE [LARGE SCALE GENOMIC DNA]</scope>
    <source>
        <strain evidence="1 2">DSM 43927</strain>
    </source>
</reference>
<keyword evidence="2" id="KW-1185">Reference proteome</keyword>
<name>A0A3D9SYG6_9ACTN</name>
<comment type="caution">
    <text evidence="1">The sequence shown here is derived from an EMBL/GenBank/DDBJ whole genome shotgun (WGS) entry which is preliminary data.</text>
</comment>
<accession>A0A3D9SYG6</accession>
<dbReference type="RefSeq" id="WP_116025750.1">
    <property type="nucleotide sequence ID" value="NZ_QTTT01000001.1"/>
</dbReference>
<dbReference type="EMBL" id="QTTT01000001">
    <property type="protein sequence ID" value="REF00618.1"/>
    <property type="molecule type" value="Genomic_DNA"/>
</dbReference>
<dbReference type="AlphaFoldDB" id="A0A3D9SYG6"/>
<proteinExistence type="predicted"/>